<dbReference type="Gene3D" id="3.30.565.10">
    <property type="entry name" value="Histidine kinase-like ATPase, C-terminal domain"/>
    <property type="match status" value="1"/>
</dbReference>
<dbReference type="InterPro" id="IPR003018">
    <property type="entry name" value="GAF"/>
</dbReference>
<accession>A0A162XDP7</accession>
<evidence type="ECO:0000256" key="3">
    <source>
        <dbReference type="ARBA" id="ARBA00022777"/>
    </source>
</evidence>
<sequence length="1217" mass="134126">MAGCLTTNHPYEGLAQNTASDRERARELYKYFRPPISSEPLDTVLTAHAQLVAWRLNAERSMISLIDEETQYFVAESTKTVHLDDAAQYDDPEDAIWAGCVRVPKAGRLCEHTVAALPPPEGGPAYFEVLDLSKDTRFNQLNFIAGPPHFRYYAGVPLRTHRGINIGSIYILDSKLRPALTRNERNFLGIMADNVIQHLEMTRDKNDRQRTFRMNECLSMYVDPASEDVRRWSSGRRSESSDDESDDSQGTADGFERIEVITRAAGLLREAMDIEEDGGGVLFLDTSLAAVPTQQQRIGNMSGSEAATAKALDGSNSGATTRPNTRSSSPEVRRKRTNTTEILAHTYTSVDVSPDQPEFLPFTPEELAKLSKRYPRGKMFTYDQRGQELSDSSENGSVVTARPKSRKHRQMSPAESASLHAHFPKARQIIFIPLWDSTTSRSAACFVYNCSDYRNFSHQLEFLNCITFCSCVDTELMRLANLKANEQKDDFIGSISHELRSPLHGILASCEFLQDTTCTSFQQSLVDTAESCARTLLDTVNMVLDYSKINAFEKNKTGDGLQSDTRPEVPETLQTNLSTHRNVNLAVLTEEVVEGVAAGHAFNARQTQSLRNETGTCGRKLSVHTDLTLCNPDVEVIVDISKQDWTYWCEPGGMRRIIMNLVGNSLKYTRAGYVHVELATEIGEPDATEYGVLTVKDSGQGMSPAYLKDKLFAPFVQESNQAPGIGLGLSLVKSIVDTLGGHIAIESTVGVGTKATVKIPLRRDTRITPGINSMIPNCSDNDADDIDDSSIVQTIATRAIGKSIALYCHEERAPASGRDEASRLMRQSITAYLEAWCGFSVSRWHQNSTADIVVIEEANLDALLHDSPQLSIPGSRTKILVLRNISSIQSADVHSIKNSNVEDVRHPLGPHKLARALLSCLDRSHVKVVETDRNDSPCDVTIRLIEETTAAIGDVTILDNESMHDENHTVKHDSLNPENDKLRAQTITHFTDNGLQPNINNDLLGRADHRNTILANTRSNSSPGKISSTDEKKIPSTTKPLSNTATLKPSTSINTAFLSHTQRVLLVEDNTINLRLLQVGMKKRGYTAISSAENGLQAVNTYRSLLHAVPPSPPDIILMDLSMPIMTGFEATRQIRELEAEYNGALQEGQAPRHSLIVALTGLASVRDQKDSFTSGVDSYIMKPVSFAKLTTLLQDWTVEGNGGTVREVPGVAVVVG</sequence>
<dbReference type="PANTHER" id="PTHR43719:SF11">
    <property type="entry name" value="HISTIDINE KINASE_RESPONSE REGULATOR, PUTATIVE-RELATED"/>
    <property type="match status" value="1"/>
</dbReference>
<dbReference type="InterPro" id="IPR050956">
    <property type="entry name" value="2C_system_His_kinase"/>
</dbReference>
<dbReference type="InterPro" id="IPR029016">
    <property type="entry name" value="GAF-like_dom_sf"/>
</dbReference>
<dbReference type="SUPFAM" id="SSF55781">
    <property type="entry name" value="GAF domain-like"/>
    <property type="match status" value="1"/>
</dbReference>
<evidence type="ECO:0000256" key="4">
    <source>
        <dbReference type="SAM" id="MobiDB-lite"/>
    </source>
</evidence>
<dbReference type="PANTHER" id="PTHR43719">
    <property type="entry name" value="TWO-COMPONENT HISTIDINE KINASE"/>
    <property type="match status" value="1"/>
</dbReference>
<dbReference type="PROSITE" id="PS50109">
    <property type="entry name" value="HIS_KIN"/>
    <property type="match status" value="1"/>
</dbReference>
<feature type="region of interest" description="Disordered" evidence="4">
    <location>
        <begin position="1015"/>
        <end position="1043"/>
    </location>
</feature>
<dbReference type="PRINTS" id="PR00344">
    <property type="entry name" value="BCTRLSENSOR"/>
</dbReference>
<dbReference type="Gene3D" id="3.40.50.2300">
    <property type="match status" value="1"/>
</dbReference>
<organism evidence="5 6">
    <name type="scientific">Didymella rabiei</name>
    <name type="common">Chickpea ascochyta blight fungus</name>
    <name type="synonym">Mycosphaerella rabiei</name>
    <dbReference type="NCBI Taxonomy" id="5454"/>
    <lineage>
        <taxon>Eukaryota</taxon>
        <taxon>Fungi</taxon>
        <taxon>Dikarya</taxon>
        <taxon>Ascomycota</taxon>
        <taxon>Pezizomycotina</taxon>
        <taxon>Dothideomycetes</taxon>
        <taxon>Pleosporomycetidae</taxon>
        <taxon>Pleosporales</taxon>
        <taxon>Pleosporineae</taxon>
        <taxon>Didymellaceae</taxon>
        <taxon>Ascochyta</taxon>
    </lineage>
</organism>
<feature type="compositionally biased region" description="Polar residues" evidence="4">
    <location>
        <begin position="387"/>
        <end position="398"/>
    </location>
</feature>
<feature type="region of interest" description="Disordered" evidence="4">
    <location>
        <begin position="229"/>
        <end position="255"/>
    </location>
</feature>
<feature type="region of interest" description="Disordered" evidence="4">
    <location>
        <begin position="385"/>
        <end position="418"/>
    </location>
</feature>
<dbReference type="STRING" id="5454.A0A162XDP7"/>
<dbReference type="Pfam" id="PF02518">
    <property type="entry name" value="HATPase_c"/>
    <property type="match status" value="1"/>
</dbReference>
<dbReference type="Pfam" id="PF00512">
    <property type="entry name" value="HisKA"/>
    <property type="match status" value="1"/>
</dbReference>
<gene>
    <name evidence="5" type="ORF">ST47_g9405</name>
</gene>
<dbReference type="CDD" id="cd17546">
    <property type="entry name" value="REC_hyHK_CKI1_RcsC-like"/>
    <property type="match status" value="1"/>
</dbReference>
<dbReference type="InterPro" id="IPR036097">
    <property type="entry name" value="HisK_dim/P_sf"/>
</dbReference>
<dbReference type="Proteomes" id="UP000076837">
    <property type="component" value="Unassembled WGS sequence"/>
</dbReference>
<evidence type="ECO:0000256" key="1">
    <source>
        <dbReference type="ARBA" id="ARBA00022553"/>
    </source>
</evidence>
<dbReference type="InterPro" id="IPR036890">
    <property type="entry name" value="HATPase_C_sf"/>
</dbReference>
<dbReference type="PROSITE" id="PS50110">
    <property type="entry name" value="RESPONSE_REGULATORY"/>
    <property type="match status" value="1"/>
</dbReference>
<proteinExistence type="predicted"/>
<dbReference type="InterPro" id="IPR011006">
    <property type="entry name" value="CheY-like_superfamily"/>
</dbReference>
<dbReference type="AlphaFoldDB" id="A0A162XDP7"/>
<dbReference type="Pfam" id="PF01590">
    <property type="entry name" value="GAF"/>
    <property type="match status" value="1"/>
</dbReference>
<dbReference type="GO" id="GO:0000155">
    <property type="term" value="F:phosphorelay sensor kinase activity"/>
    <property type="evidence" value="ECO:0007669"/>
    <property type="project" value="InterPro"/>
</dbReference>
<feature type="compositionally biased region" description="Polar residues" evidence="4">
    <location>
        <begin position="314"/>
        <end position="330"/>
    </location>
</feature>
<dbReference type="InterPro" id="IPR004358">
    <property type="entry name" value="Sig_transdc_His_kin-like_C"/>
</dbReference>
<dbReference type="InterPro" id="IPR003661">
    <property type="entry name" value="HisK_dim/P_dom"/>
</dbReference>
<dbReference type="CDD" id="cd00082">
    <property type="entry name" value="HisKA"/>
    <property type="match status" value="1"/>
</dbReference>
<name>A0A162XDP7_DIDRA</name>
<dbReference type="FunFam" id="1.10.287.130:FF:000023">
    <property type="entry name" value="Sensor histidine kinase/response regulator, putative"/>
    <property type="match status" value="1"/>
</dbReference>
<dbReference type="SMART" id="SM00387">
    <property type="entry name" value="HATPase_c"/>
    <property type="match status" value="1"/>
</dbReference>
<feature type="compositionally biased region" description="Polar residues" evidence="4">
    <location>
        <begin position="1015"/>
        <end position="1027"/>
    </location>
</feature>
<keyword evidence="6" id="KW-1185">Reference proteome</keyword>
<keyword evidence="3 5" id="KW-0418">Kinase</keyword>
<feature type="compositionally biased region" description="Basic and acidic residues" evidence="4">
    <location>
        <begin position="229"/>
        <end position="240"/>
    </location>
</feature>
<dbReference type="SUPFAM" id="SSF47384">
    <property type="entry name" value="Homodimeric domain of signal transducing histidine kinase"/>
    <property type="match status" value="1"/>
</dbReference>
<dbReference type="SMART" id="SM00388">
    <property type="entry name" value="HisKA"/>
    <property type="match status" value="1"/>
</dbReference>
<dbReference type="SUPFAM" id="SSF52172">
    <property type="entry name" value="CheY-like"/>
    <property type="match status" value="1"/>
</dbReference>
<keyword evidence="1" id="KW-0597">Phosphoprotein</keyword>
<evidence type="ECO:0000313" key="6">
    <source>
        <dbReference type="Proteomes" id="UP000076837"/>
    </source>
</evidence>
<comment type="caution">
    <text evidence="5">The sequence shown here is derived from an EMBL/GenBank/DDBJ whole genome shotgun (WGS) entry which is preliminary data.</text>
</comment>
<feature type="region of interest" description="Disordered" evidence="4">
    <location>
        <begin position="297"/>
        <end position="337"/>
    </location>
</feature>
<reference evidence="5 6" key="1">
    <citation type="journal article" date="2016" name="Sci. Rep.">
        <title>Draft genome sequencing and secretome analysis of fungal phytopathogen Ascochyta rabiei provides insight into the necrotrophic effector repertoire.</title>
        <authorList>
            <person name="Verma S."/>
            <person name="Gazara R.K."/>
            <person name="Nizam S."/>
            <person name="Parween S."/>
            <person name="Chattopadhyay D."/>
            <person name="Verma P.K."/>
        </authorList>
    </citation>
    <scope>NUCLEOTIDE SEQUENCE [LARGE SCALE GENOMIC DNA]</scope>
    <source>
        <strain evidence="5 6">ArDII</strain>
    </source>
</reference>
<dbReference type="Gene3D" id="3.30.450.40">
    <property type="match status" value="1"/>
</dbReference>
<dbReference type="FunFam" id="3.30.450.40:FF:000083">
    <property type="entry name" value="Sensor histidine kinase/response regulator, putative (AFU_orthologue AFUA_4G00660)"/>
    <property type="match status" value="1"/>
</dbReference>
<dbReference type="InterPro" id="IPR003594">
    <property type="entry name" value="HATPase_dom"/>
</dbReference>
<evidence type="ECO:0000256" key="2">
    <source>
        <dbReference type="ARBA" id="ARBA00022679"/>
    </source>
</evidence>
<protein>
    <submittedName>
        <fullName evidence="5">Phosphorelay sensor kinase</fullName>
    </submittedName>
</protein>
<keyword evidence="2" id="KW-0808">Transferase</keyword>
<dbReference type="Gene3D" id="1.10.287.130">
    <property type="match status" value="1"/>
</dbReference>
<dbReference type="Pfam" id="PF00072">
    <property type="entry name" value="Response_reg"/>
    <property type="match status" value="1"/>
</dbReference>
<dbReference type="OrthoDB" id="303614at2759"/>
<dbReference type="SUPFAM" id="SSF55874">
    <property type="entry name" value="ATPase domain of HSP90 chaperone/DNA topoisomerase II/histidine kinase"/>
    <property type="match status" value="1"/>
</dbReference>
<dbReference type="InterPro" id="IPR005467">
    <property type="entry name" value="His_kinase_dom"/>
</dbReference>
<evidence type="ECO:0000313" key="5">
    <source>
        <dbReference type="EMBL" id="KZM19489.1"/>
    </source>
</evidence>
<dbReference type="InterPro" id="IPR001789">
    <property type="entry name" value="Sig_transdc_resp-reg_receiver"/>
</dbReference>
<dbReference type="EMBL" id="JYNV01000291">
    <property type="protein sequence ID" value="KZM19489.1"/>
    <property type="molecule type" value="Genomic_DNA"/>
</dbReference>
<dbReference type="SMART" id="SM00448">
    <property type="entry name" value="REC"/>
    <property type="match status" value="1"/>
</dbReference>